<name>R4UVR3_COPFO</name>
<accession>R4UVR3</accession>
<feature type="chain" id="PRO_5004380138" evidence="9">
    <location>
        <begin position="30"/>
        <end position="327"/>
    </location>
</feature>
<dbReference type="InterPro" id="IPR009003">
    <property type="entry name" value="Peptidase_S1_PA"/>
</dbReference>
<dbReference type="EMBL" id="KC571837">
    <property type="protein sequence ID" value="AGM32336.1"/>
    <property type="molecule type" value="mRNA"/>
</dbReference>
<keyword evidence="8" id="KW-1015">Disulfide bond</keyword>
<feature type="domain" description="Peptidase S1" evidence="10">
    <location>
        <begin position="95"/>
        <end position="322"/>
    </location>
</feature>
<dbReference type="GO" id="GO:0005576">
    <property type="term" value="C:extracellular region"/>
    <property type="evidence" value="ECO:0007669"/>
    <property type="project" value="UniProtKB-SubCell"/>
</dbReference>
<dbReference type="InterPro" id="IPR043504">
    <property type="entry name" value="Peptidase_S1_PA_chymotrypsin"/>
</dbReference>
<dbReference type="CDD" id="cd00190">
    <property type="entry name" value="Tryp_SPc"/>
    <property type="match status" value="1"/>
</dbReference>
<evidence type="ECO:0000259" key="10">
    <source>
        <dbReference type="PROSITE" id="PS50240"/>
    </source>
</evidence>
<evidence type="ECO:0000256" key="2">
    <source>
        <dbReference type="ARBA" id="ARBA00022525"/>
    </source>
</evidence>
<protein>
    <submittedName>
        <fullName evidence="11">Trypsin-like serine protease</fullName>
    </submittedName>
</protein>
<dbReference type="PROSITE" id="PS50240">
    <property type="entry name" value="TRYPSIN_DOM"/>
    <property type="match status" value="1"/>
</dbReference>
<evidence type="ECO:0000256" key="6">
    <source>
        <dbReference type="ARBA" id="ARBA00022825"/>
    </source>
</evidence>
<keyword evidence="5" id="KW-0378">Hydrolase</keyword>
<evidence type="ECO:0000256" key="9">
    <source>
        <dbReference type="SAM" id="SignalP"/>
    </source>
</evidence>
<reference evidence="11" key="1">
    <citation type="submission" date="2013-02" db="EMBL/GenBank/DDBJ databases">
        <title>Immune-Related transcriptome of Coptotermes formosanus Shiraki workers: the defense mechanism.</title>
        <authorList>
            <person name="Hussain A."/>
            <person name="Li Y.F."/>
            <person name="Cheng Y."/>
            <person name="Liu Y."/>
            <person name="Chen C.C."/>
            <person name="Wen S.Y."/>
        </authorList>
    </citation>
    <scope>NUCLEOTIDE SEQUENCE</scope>
</reference>
<keyword evidence="6" id="KW-0720">Serine protease</keyword>
<comment type="subcellular location">
    <subcellularLocation>
        <location evidence="1">Secreted</location>
    </subcellularLocation>
</comment>
<evidence type="ECO:0000313" key="11">
    <source>
        <dbReference type="EMBL" id="AGM32336.1"/>
    </source>
</evidence>
<keyword evidence="2" id="KW-0964">Secreted</keyword>
<proteinExistence type="evidence at transcript level"/>
<sequence>MGSSSFCGSTTMKAFLALTFLAALSLVAGANLKHLTPRDIFAPVNPKYTEQEWQEIYAAQKPSPEYYPDFKKGTEPQPEFAGKVHVPLDEAHQRITGGYTASRGQFPWQVAIIVEDTWFCGGSLISSRWVLAAAQCAGRIYQIVLGANRIDGTETGSVIVTSRRSIVHPQYDESTINNDIAVIELPSPVSFTTYIRPVRLRYVAGDAAGARVRVSGWGKTSDSSSSISPTLNYVDLTVITNTACANVYGSIITYTKFCTATTGGKSPCSGDNGGPSVYLESDGTYTQVGIVSFVSVAGCQLGHPAGFTRATSYLSWIESNTGIIIGA</sequence>
<keyword evidence="4 9" id="KW-0732">Signal</keyword>
<dbReference type="Pfam" id="PF00089">
    <property type="entry name" value="Trypsin"/>
    <property type="match status" value="1"/>
</dbReference>
<evidence type="ECO:0000256" key="7">
    <source>
        <dbReference type="ARBA" id="ARBA00023145"/>
    </source>
</evidence>
<organism evidence="11">
    <name type="scientific">Coptotermes formosanus</name>
    <name type="common">Formosan subterranean termite</name>
    <dbReference type="NCBI Taxonomy" id="36987"/>
    <lineage>
        <taxon>Eukaryota</taxon>
        <taxon>Metazoa</taxon>
        <taxon>Ecdysozoa</taxon>
        <taxon>Arthropoda</taxon>
        <taxon>Hexapoda</taxon>
        <taxon>Insecta</taxon>
        <taxon>Pterygota</taxon>
        <taxon>Neoptera</taxon>
        <taxon>Polyneoptera</taxon>
        <taxon>Dictyoptera</taxon>
        <taxon>Blattodea</taxon>
        <taxon>Blattoidea</taxon>
        <taxon>Termitoidae</taxon>
        <taxon>Rhinotermitidae</taxon>
        <taxon>Coptotermes</taxon>
    </lineage>
</organism>
<feature type="signal peptide" evidence="9">
    <location>
        <begin position="1"/>
        <end position="29"/>
    </location>
</feature>
<evidence type="ECO:0000256" key="8">
    <source>
        <dbReference type="ARBA" id="ARBA00023157"/>
    </source>
</evidence>
<dbReference type="GO" id="GO:0004252">
    <property type="term" value="F:serine-type endopeptidase activity"/>
    <property type="evidence" value="ECO:0007669"/>
    <property type="project" value="InterPro"/>
</dbReference>
<dbReference type="SMART" id="SM00020">
    <property type="entry name" value="Tryp_SPc"/>
    <property type="match status" value="1"/>
</dbReference>
<evidence type="ECO:0000256" key="5">
    <source>
        <dbReference type="ARBA" id="ARBA00022801"/>
    </source>
</evidence>
<evidence type="ECO:0000256" key="1">
    <source>
        <dbReference type="ARBA" id="ARBA00004613"/>
    </source>
</evidence>
<evidence type="ECO:0000256" key="4">
    <source>
        <dbReference type="ARBA" id="ARBA00022729"/>
    </source>
</evidence>
<dbReference type="FunFam" id="2.40.10.10:FF:000146">
    <property type="entry name" value="Serine protease 53"/>
    <property type="match status" value="1"/>
</dbReference>
<dbReference type="AlphaFoldDB" id="R4UVR3"/>
<evidence type="ECO:0000256" key="3">
    <source>
        <dbReference type="ARBA" id="ARBA00022670"/>
    </source>
</evidence>
<dbReference type="SUPFAM" id="SSF50494">
    <property type="entry name" value="Trypsin-like serine proteases"/>
    <property type="match status" value="1"/>
</dbReference>
<dbReference type="PRINTS" id="PR00722">
    <property type="entry name" value="CHYMOTRYPSIN"/>
</dbReference>
<dbReference type="Gene3D" id="2.40.10.10">
    <property type="entry name" value="Trypsin-like serine proteases"/>
    <property type="match status" value="2"/>
</dbReference>
<dbReference type="PANTHER" id="PTHR24252:SF7">
    <property type="entry name" value="HYALIN"/>
    <property type="match status" value="1"/>
</dbReference>
<dbReference type="InterPro" id="IPR001254">
    <property type="entry name" value="Trypsin_dom"/>
</dbReference>
<keyword evidence="7" id="KW-0865">Zymogen</keyword>
<keyword evidence="3 11" id="KW-0645">Protease</keyword>
<dbReference type="GO" id="GO:0006508">
    <property type="term" value="P:proteolysis"/>
    <property type="evidence" value="ECO:0007669"/>
    <property type="project" value="UniProtKB-KW"/>
</dbReference>
<dbReference type="InterPro" id="IPR001314">
    <property type="entry name" value="Peptidase_S1A"/>
</dbReference>
<dbReference type="PANTHER" id="PTHR24252">
    <property type="entry name" value="ACROSIN-RELATED"/>
    <property type="match status" value="1"/>
</dbReference>